<dbReference type="PANTHER" id="PTHR48148">
    <property type="entry name" value="KERATINOCYTE PROLINE-RICH PROTEIN"/>
    <property type="match status" value="1"/>
</dbReference>
<evidence type="ECO:0000313" key="3">
    <source>
        <dbReference type="Proteomes" id="UP001054857"/>
    </source>
</evidence>
<feature type="region of interest" description="Disordered" evidence="1">
    <location>
        <begin position="65"/>
        <end position="104"/>
    </location>
</feature>
<dbReference type="AlphaFoldDB" id="A0AAD3HM09"/>
<gene>
    <name evidence="2" type="ORF">Agub_g7041</name>
</gene>
<dbReference type="PANTHER" id="PTHR48148:SF2">
    <property type="entry name" value="PA14 DOMAIN-CONTAINING PROTEIN"/>
    <property type="match status" value="1"/>
</dbReference>
<feature type="compositionally biased region" description="Pro residues" evidence="1">
    <location>
        <begin position="994"/>
        <end position="1045"/>
    </location>
</feature>
<feature type="compositionally biased region" description="Pro residues" evidence="1">
    <location>
        <begin position="72"/>
        <end position="95"/>
    </location>
</feature>
<name>A0AAD3HM09_9CHLO</name>
<feature type="non-terminal residue" evidence="2">
    <location>
        <position position="1"/>
    </location>
</feature>
<feature type="region of interest" description="Disordered" evidence="1">
    <location>
        <begin position="994"/>
        <end position="1086"/>
    </location>
</feature>
<protein>
    <submittedName>
        <fullName evidence="2">Uncharacterized protein</fullName>
    </submittedName>
</protein>
<feature type="compositionally biased region" description="Pro residues" evidence="1">
    <location>
        <begin position="1055"/>
        <end position="1075"/>
    </location>
</feature>
<proteinExistence type="predicted"/>
<evidence type="ECO:0000313" key="2">
    <source>
        <dbReference type="EMBL" id="GFR45633.1"/>
    </source>
</evidence>
<comment type="caution">
    <text evidence="2">The sequence shown here is derived from an EMBL/GenBank/DDBJ whole genome shotgun (WGS) entry which is preliminary data.</text>
</comment>
<feature type="compositionally biased region" description="Pro residues" evidence="1">
    <location>
        <begin position="658"/>
        <end position="695"/>
    </location>
</feature>
<keyword evidence="3" id="KW-1185">Reference proteome</keyword>
<dbReference type="EMBL" id="BMAR01000010">
    <property type="protein sequence ID" value="GFR45633.1"/>
    <property type="molecule type" value="Genomic_DNA"/>
</dbReference>
<reference evidence="2 3" key="1">
    <citation type="journal article" date="2021" name="Sci. Rep.">
        <title>Genome sequencing of the multicellular alga Astrephomene provides insights into convergent evolution of germ-soma differentiation.</title>
        <authorList>
            <person name="Yamashita S."/>
            <person name="Yamamoto K."/>
            <person name="Matsuzaki R."/>
            <person name="Suzuki S."/>
            <person name="Yamaguchi H."/>
            <person name="Hirooka S."/>
            <person name="Minakuchi Y."/>
            <person name="Miyagishima S."/>
            <person name="Kawachi M."/>
            <person name="Toyoda A."/>
            <person name="Nozaki H."/>
        </authorList>
    </citation>
    <scope>NUCLEOTIDE SEQUENCE [LARGE SCALE GENOMIC DNA]</scope>
    <source>
        <strain evidence="2 3">NIES-4017</strain>
    </source>
</reference>
<evidence type="ECO:0000256" key="1">
    <source>
        <dbReference type="SAM" id="MobiDB-lite"/>
    </source>
</evidence>
<accession>A0AAD3HM09</accession>
<feature type="region of interest" description="Disordered" evidence="1">
    <location>
        <begin position="654"/>
        <end position="695"/>
    </location>
</feature>
<dbReference type="Proteomes" id="UP001054857">
    <property type="component" value="Unassembled WGS sequence"/>
</dbReference>
<sequence length="1249" mass="133072">MVSWRYLGRLRDDRQLLLVHITLITALIAATGGTLASASANDDPSASWTANLGVDLPATASRKLLQAGSAPPAQPEPPASPPPPPSPSPPPPPQRPRGGFTCFTTDDADDGGHCQGYQCGSLYINIIRKAMQLAPANASGILAVGGFATQTSARTALEGWVTLALGASAVSSIRYVRTPAELLATNLQRYKLLYVPSSVYQTDGGITDELHAALLSMKAKIVNFVNNNGGSMVVLTQAGFGADSWGFLPMPLTFTADSFEDVSVTSYMAMISPDTNDWNADHIYWHGYWTGPVGWSGLQVLAYRGNECPAAAGPNQDCKATLLCDIRTVLTAENCYDGVDNDGDGLTDNEDPDCWQPVYSPLPPNPPPLPPSPPIAPAKNADRWCALYSSGSPACVPSPTTCPTVDEYYGRGSPSICAIPGPSLDWPYSMAYQNDVCGGEAGVLRVPLRARYNPTWTTTPVLADAYIYRTYSADPTISPLYITVAMRPASVNGSQLFYSRPHPLLTPSGTGEDLFLGISSAVYVWTNVRNVSYTQYVNPMTYDGIYSCFTYVLNLKRICNPALSDMNPADRGMNERCTCRPGVASCPPVDISSARDLFIVLNVNGVAYNAYSIQVPIPTCALSRSPEDAVQTVLLANLNGPAVLSQFSLDPRACTARPPFPPTPPSPPTPLFPPPRPVSKPPSPAPPPSPRPPPDYSISAIITIRSYDPIRTFGDADCTAGTQAAAPYLRGRTAGDATCDKKITTGVAGGQSDYIEIKWVYYFVSTANLRYFFDSINNEEFWRTMFAALKPGCGAVGNYTDNTFSGNGVVPPVPLSQQDASTPQPFCVAGYLDAEDECWFSMADLLCFQPPADQPPPPSTPTPSSSPYGAVVSVVTESGVTPFANDTCDKVWLALAYISLTAYRPTIGITDCHLNNAANSTNGNSTNYYLNVRIGFLTPPESKIFAPILQALFSEYTVKTALPCNSTTMITDEPSGMQFSLACPEVGALCCTPAPKPPSPPQPPSPKPPSPPPRPPKSPPPRPPSPPPPPRKSPPPKPSPSPPPAAATKRKPPPRRPPPPPPLPPPPSPPPPYAPQAPMIPSTNNNGGVLLNQKRVFVVNLPALLDGQDVTADLLPALCNNLREGLRTVFLSYGWQQDSTGFDLPLVTGTSSGSQIMLCPWRVIPGGKLQLNVTVQTTVEKAKLLVATLTDEASFEGLVSAARVLCGSKVMIVKPSTQELLLTVSKDTVPNALGLAASSVCVHSFSAIR</sequence>
<organism evidence="2 3">
    <name type="scientific">Astrephomene gubernaculifera</name>
    <dbReference type="NCBI Taxonomy" id="47775"/>
    <lineage>
        <taxon>Eukaryota</taxon>
        <taxon>Viridiplantae</taxon>
        <taxon>Chlorophyta</taxon>
        <taxon>core chlorophytes</taxon>
        <taxon>Chlorophyceae</taxon>
        <taxon>CS clade</taxon>
        <taxon>Chlamydomonadales</taxon>
        <taxon>Astrephomenaceae</taxon>
        <taxon>Astrephomene</taxon>
    </lineage>
</organism>